<name>A0ABN2P6H5_9MICO</name>
<feature type="transmembrane region" description="Helical" evidence="1">
    <location>
        <begin position="223"/>
        <end position="246"/>
    </location>
</feature>
<dbReference type="RefSeq" id="WP_248149373.1">
    <property type="nucleotide sequence ID" value="NZ_BAAAOF010000001.1"/>
</dbReference>
<protein>
    <recommendedName>
        <fullName evidence="4">DUF4153 domain-containing protein</fullName>
    </recommendedName>
</protein>
<keyword evidence="1" id="KW-0472">Membrane</keyword>
<feature type="transmembrane region" description="Helical" evidence="1">
    <location>
        <begin position="288"/>
        <end position="310"/>
    </location>
</feature>
<organism evidence="2 3">
    <name type="scientific">Microbacterium aoyamense</name>
    <dbReference type="NCBI Taxonomy" id="344166"/>
    <lineage>
        <taxon>Bacteria</taxon>
        <taxon>Bacillati</taxon>
        <taxon>Actinomycetota</taxon>
        <taxon>Actinomycetes</taxon>
        <taxon>Micrococcales</taxon>
        <taxon>Microbacteriaceae</taxon>
        <taxon>Microbacterium</taxon>
    </lineage>
</organism>
<feature type="transmembrane region" description="Helical" evidence="1">
    <location>
        <begin position="322"/>
        <end position="343"/>
    </location>
</feature>
<dbReference type="EMBL" id="BAAAOF010000001">
    <property type="protein sequence ID" value="GAA1913160.1"/>
    <property type="molecule type" value="Genomic_DNA"/>
</dbReference>
<feature type="transmembrane region" description="Helical" evidence="1">
    <location>
        <begin position="122"/>
        <end position="146"/>
    </location>
</feature>
<keyword evidence="1" id="KW-0812">Transmembrane</keyword>
<evidence type="ECO:0000313" key="2">
    <source>
        <dbReference type="EMBL" id="GAA1913160.1"/>
    </source>
</evidence>
<dbReference type="InterPro" id="IPR047928">
    <property type="entry name" value="Perm_prefix_1"/>
</dbReference>
<accession>A0ABN2P6H5</accession>
<feature type="transmembrane region" description="Helical" evidence="1">
    <location>
        <begin position="153"/>
        <end position="170"/>
    </location>
</feature>
<feature type="transmembrane region" description="Helical" evidence="1">
    <location>
        <begin position="355"/>
        <end position="376"/>
    </location>
</feature>
<feature type="transmembrane region" description="Helical" evidence="1">
    <location>
        <begin position="388"/>
        <end position="407"/>
    </location>
</feature>
<proteinExistence type="predicted"/>
<evidence type="ECO:0000313" key="3">
    <source>
        <dbReference type="Proteomes" id="UP001501343"/>
    </source>
</evidence>
<evidence type="ECO:0000256" key="1">
    <source>
        <dbReference type="SAM" id="Phobius"/>
    </source>
</evidence>
<feature type="transmembrane region" description="Helical" evidence="1">
    <location>
        <begin position="427"/>
        <end position="447"/>
    </location>
</feature>
<comment type="caution">
    <text evidence="2">The sequence shown here is derived from an EMBL/GenBank/DDBJ whole genome shotgun (WGS) entry which is preliminary data.</text>
</comment>
<sequence length="450" mass="48109">MPADFDLEPAIAQWRAAVSARPAISQSDADELESHLRDRIDELEASGLSPDEAFLIAIKRLGHVDRLTSEYAAEHSERLWKQLTPSPTASTASVWTAVGFALVAAVVVKIPPLVAGAGEPQMFGGSALGFANGVLLVLAVLGAYFAVIRRAPLLAIGATAAGFLAVAGALDLYPLDPDGMTYMLAVLHAPVALWLLTAIVFVAGDWRSIPRRMDFIRFTGEWVVYFALVALGGGVLVALTLGLFSAIQVDVLPFVQDWVLPCGAAGATILAAWLVETKQSVIENIAPVLTKAFTPLFTALLLALIVVGLLQGGLDTVDRNLLILFDLTLLVVLGLLLYSLSARDPLAKPGWFDRLQVLLLASAIAVDLIVLIAMLTRIGAFGVTANKAASLGLNLILLVNLVVALWLQVRFVIGRTPFATLERWQTAYVPVYLAWCLAVVIVFPPLFGYA</sequence>
<feature type="transmembrane region" description="Helical" evidence="1">
    <location>
        <begin position="258"/>
        <end position="276"/>
    </location>
</feature>
<keyword evidence="3" id="KW-1185">Reference proteome</keyword>
<feature type="transmembrane region" description="Helical" evidence="1">
    <location>
        <begin position="182"/>
        <end position="203"/>
    </location>
</feature>
<dbReference type="Proteomes" id="UP001501343">
    <property type="component" value="Unassembled WGS sequence"/>
</dbReference>
<feature type="transmembrane region" description="Helical" evidence="1">
    <location>
        <begin position="88"/>
        <end position="110"/>
    </location>
</feature>
<gene>
    <name evidence="2" type="ORF">GCM10009775_02230</name>
</gene>
<reference evidence="2 3" key="1">
    <citation type="journal article" date="2019" name="Int. J. Syst. Evol. Microbiol.">
        <title>The Global Catalogue of Microorganisms (GCM) 10K type strain sequencing project: providing services to taxonomists for standard genome sequencing and annotation.</title>
        <authorList>
            <consortium name="The Broad Institute Genomics Platform"/>
            <consortium name="The Broad Institute Genome Sequencing Center for Infectious Disease"/>
            <person name="Wu L."/>
            <person name="Ma J."/>
        </authorList>
    </citation>
    <scope>NUCLEOTIDE SEQUENCE [LARGE SCALE GENOMIC DNA]</scope>
    <source>
        <strain evidence="2 3">JCM 14900</strain>
    </source>
</reference>
<evidence type="ECO:0008006" key="4">
    <source>
        <dbReference type="Google" id="ProtNLM"/>
    </source>
</evidence>
<dbReference type="NCBIfam" id="NF038403">
    <property type="entry name" value="perm_prefix_1"/>
    <property type="match status" value="1"/>
</dbReference>
<keyword evidence="1" id="KW-1133">Transmembrane helix</keyword>